<dbReference type="InterPro" id="IPR045269">
    <property type="entry name" value="Atg1-like"/>
</dbReference>
<dbReference type="AlphaFoldDB" id="A0A2R6NS38"/>
<keyword evidence="4" id="KW-0418">Kinase</keyword>
<dbReference type="Pfam" id="PF00069">
    <property type="entry name" value="Pkinase"/>
    <property type="match status" value="1"/>
</dbReference>
<dbReference type="InterPro" id="IPR008271">
    <property type="entry name" value="Ser/Thr_kinase_AS"/>
</dbReference>
<evidence type="ECO:0000256" key="2">
    <source>
        <dbReference type="ARBA" id="ARBA00022679"/>
    </source>
</evidence>
<dbReference type="Gene3D" id="1.10.510.10">
    <property type="entry name" value="Transferase(Phosphotransferase) domain 1"/>
    <property type="match status" value="1"/>
</dbReference>
<dbReference type="OrthoDB" id="346907at2759"/>
<dbReference type="Proteomes" id="UP000186601">
    <property type="component" value="Unassembled WGS sequence"/>
</dbReference>
<evidence type="ECO:0000256" key="1">
    <source>
        <dbReference type="ARBA" id="ARBA00012513"/>
    </source>
</evidence>
<evidence type="ECO:0000256" key="8">
    <source>
        <dbReference type="SAM" id="MobiDB-lite"/>
    </source>
</evidence>
<dbReference type="GO" id="GO:0000045">
    <property type="term" value="P:autophagosome assembly"/>
    <property type="evidence" value="ECO:0007669"/>
    <property type="project" value="TreeGrafter"/>
</dbReference>
<dbReference type="GO" id="GO:0042594">
    <property type="term" value="P:response to starvation"/>
    <property type="evidence" value="ECO:0007669"/>
    <property type="project" value="TreeGrafter"/>
</dbReference>
<feature type="binding site" evidence="7">
    <location>
        <position position="64"/>
    </location>
    <ligand>
        <name>ATP</name>
        <dbReference type="ChEBI" id="CHEBI:30616"/>
    </ligand>
</feature>
<evidence type="ECO:0000256" key="5">
    <source>
        <dbReference type="ARBA" id="ARBA00022840"/>
    </source>
</evidence>
<dbReference type="SUPFAM" id="SSF56112">
    <property type="entry name" value="Protein kinase-like (PK-like)"/>
    <property type="match status" value="1"/>
</dbReference>
<dbReference type="EC" id="2.7.11.1" evidence="1"/>
<keyword evidence="5 7" id="KW-0067">ATP-binding</keyword>
<dbReference type="GO" id="GO:0004674">
    <property type="term" value="F:protein serine/threonine kinase activity"/>
    <property type="evidence" value="ECO:0007669"/>
    <property type="project" value="UniProtKB-EC"/>
</dbReference>
<dbReference type="PROSITE" id="PS50011">
    <property type="entry name" value="PROTEIN_KINASE_DOM"/>
    <property type="match status" value="1"/>
</dbReference>
<keyword evidence="3 7" id="KW-0547">Nucleotide-binding</keyword>
<name>A0A2R6NS38_9APHY</name>
<feature type="region of interest" description="Disordered" evidence="8">
    <location>
        <begin position="472"/>
        <end position="527"/>
    </location>
</feature>
<evidence type="ECO:0000313" key="11">
    <source>
        <dbReference type="Proteomes" id="UP000186601"/>
    </source>
</evidence>
<dbReference type="STRING" id="98765.A0A2R6NS38"/>
<dbReference type="InterPro" id="IPR000719">
    <property type="entry name" value="Prot_kinase_dom"/>
</dbReference>
<keyword evidence="11" id="KW-1185">Reference proteome</keyword>
<dbReference type="Pfam" id="PF12063">
    <property type="entry name" value="ATG1-like_MIT1"/>
    <property type="match status" value="1"/>
</dbReference>
<dbReference type="InterPro" id="IPR017441">
    <property type="entry name" value="Protein_kinase_ATP_BS"/>
</dbReference>
<dbReference type="GO" id="GO:0005829">
    <property type="term" value="C:cytosol"/>
    <property type="evidence" value="ECO:0007669"/>
    <property type="project" value="TreeGrafter"/>
</dbReference>
<dbReference type="InterPro" id="IPR048941">
    <property type="entry name" value="ATG1-like_MIT2"/>
</dbReference>
<reference evidence="10 11" key="1">
    <citation type="submission" date="2018-02" db="EMBL/GenBank/DDBJ databases">
        <title>Genome sequence of the basidiomycete white-rot fungus Phlebia centrifuga.</title>
        <authorList>
            <person name="Granchi Z."/>
            <person name="Peng M."/>
            <person name="de Vries R.P."/>
            <person name="Hilden K."/>
            <person name="Makela M.R."/>
            <person name="Grigoriev I."/>
            <person name="Riley R."/>
        </authorList>
    </citation>
    <scope>NUCLEOTIDE SEQUENCE [LARGE SCALE GENOMIC DNA]</scope>
    <source>
        <strain evidence="10 11">FBCC195</strain>
    </source>
</reference>
<feature type="region of interest" description="Disordered" evidence="8">
    <location>
        <begin position="823"/>
        <end position="862"/>
    </location>
</feature>
<dbReference type="PANTHER" id="PTHR24348:SF22">
    <property type="entry name" value="NON-SPECIFIC SERINE_THREONINE PROTEIN KINASE"/>
    <property type="match status" value="1"/>
</dbReference>
<dbReference type="Gene3D" id="3.30.200.20">
    <property type="entry name" value="Phosphorylase Kinase, domain 1"/>
    <property type="match status" value="1"/>
</dbReference>
<evidence type="ECO:0000256" key="7">
    <source>
        <dbReference type="PROSITE-ProRule" id="PRU10141"/>
    </source>
</evidence>
<dbReference type="InterPro" id="IPR022708">
    <property type="entry name" value="Atg1-like_tMIT"/>
</dbReference>
<dbReference type="PROSITE" id="PS00107">
    <property type="entry name" value="PROTEIN_KINASE_ATP"/>
    <property type="match status" value="1"/>
</dbReference>
<accession>A0A2R6NS38</accession>
<dbReference type="GO" id="GO:0010506">
    <property type="term" value="P:regulation of autophagy"/>
    <property type="evidence" value="ECO:0007669"/>
    <property type="project" value="InterPro"/>
</dbReference>
<dbReference type="PANTHER" id="PTHR24348">
    <property type="entry name" value="SERINE/THREONINE-PROTEIN KINASE UNC-51-RELATED"/>
    <property type="match status" value="1"/>
</dbReference>
<evidence type="ECO:0000313" key="10">
    <source>
        <dbReference type="EMBL" id="PSR75685.1"/>
    </source>
</evidence>
<feature type="region of interest" description="Disordered" evidence="8">
    <location>
        <begin position="340"/>
        <end position="368"/>
    </location>
</feature>
<dbReference type="GO" id="GO:0000422">
    <property type="term" value="P:autophagy of mitochondrion"/>
    <property type="evidence" value="ECO:0007669"/>
    <property type="project" value="TreeGrafter"/>
</dbReference>
<feature type="compositionally biased region" description="Polar residues" evidence="8">
    <location>
        <begin position="518"/>
        <end position="527"/>
    </location>
</feature>
<comment type="caution">
    <text evidence="10">The sequence shown here is derived from an EMBL/GenBank/DDBJ whole genome shotgun (WGS) entry which is preliminary data.</text>
</comment>
<feature type="compositionally biased region" description="Basic and acidic residues" evidence="8">
    <location>
        <begin position="823"/>
        <end position="836"/>
    </location>
</feature>
<evidence type="ECO:0000256" key="3">
    <source>
        <dbReference type="ARBA" id="ARBA00022741"/>
    </source>
</evidence>
<feature type="compositionally biased region" description="Pro residues" evidence="8">
    <location>
        <begin position="502"/>
        <end position="511"/>
    </location>
</feature>
<dbReference type="SMART" id="SM00220">
    <property type="entry name" value="S_TKc"/>
    <property type="match status" value="1"/>
</dbReference>
<dbReference type="EMBL" id="MLYV02000881">
    <property type="protein sequence ID" value="PSR75685.1"/>
    <property type="molecule type" value="Genomic_DNA"/>
</dbReference>
<feature type="compositionally biased region" description="Low complexity" evidence="8">
    <location>
        <begin position="852"/>
        <end position="862"/>
    </location>
</feature>
<feature type="compositionally biased region" description="Low complexity" evidence="8">
    <location>
        <begin position="546"/>
        <end position="556"/>
    </location>
</feature>
<dbReference type="GO" id="GO:0005524">
    <property type="term" value="F:ATP binding"/>
    <property type="evidence" value="ECO:0007669"/>
    <property type="project" value="UniProtKB-UniRule"/>
</dbReference>
<feature type="region of interest" description="Disordered" evidence="8">
    <location>
        <begin position="542"/>
        <end position="562"/>
    </location>
</feature>
<keyword evidence="2" id="KW-0808">Transferase</keyword>
<dbReference type="Pfam" id="PF21127">
    <property type="entry name" value="ATG1-like_MIT2"/>
    <property type="match status" value="1"/>
</dbReference>
<evidence type="ECO:0000256" key="4">
    <source>
        <dbReference type="ARBA" id="ARBA00022777"/>
    </source>
</evidence>
<evidence type="ECO:0000259" key="9">
    <source>
        <dbReference type="PROSITE" id="PS50011"/>
    </source>
</evidence>
<dbReference type="GO" id="GO:0034727">
    <property type="term" value="P:piecemeal microautophagy of the nucleus"/>
    <property type="evidence" value="ECO:0007669"/>
    <property type="project" value="TreeGrafter"/>
</dbReference>
<sequence length="862" mass="97321">MPLVAATPAKRAPSSNIERPVLAARRQEDEELRPYVIVSDIGKGSFATVYRGYREDNHQAVAIKTVNRSGLTQKLFENLQGEIEILKALSHRHITRLLDIVQGERNIYLIIEFCAGGDLSNYIRKRGRVESLEYVPSPGAAPIYYPHPKTGGLDEIVVRSFLRQLARALKFLRHRNLIHRDIKPQNLLLNPASKDDLERGHPLGVPILKVADFGFARSLSPAMMAETLCGSPLYMAPEILRYEKYDAKADLWSVGAVLYEMAVGRPPFSAKNHIELLKKIETLKGVKFPDEEPQIIARAQANGDEIISVPPDVKKLIRGLLRHIPAERLSFPDFFGSTAMEKSKFPRPNRNPPHPPTEEDDPGIAGTRTPEHHLVIPPEVLDPTAMIPPSKFNFRRRDTGDSLTPLGDHDLSGLPLASPAPLPTQAAKEVSRIPGETEEDGLLRQEYVLVDDKRAVEINRAVDEIHAARRRPLRDHKVSSPSTEVPPRTEYPTYESSEPAPISFPPPPNPNAQPLAGSPSSAGSRTASNALTRALNLASKKLFGTSSSPRSSPYYREYTSASPRRQQILSSRGGLGLDVEGVRDSQEDALLEGLEELAQKTEVLMHWGDEMYEYVKAVPQKPLRDPTKFERKEGEAERHAAKRRNADIQAEYNAVTCIALYMLLMTFSQNGIDKLRNHHEHMQMRDPDGEYEVSEGFDEALNWFKDQFIKCHDRATLVKTWLPAQYSGPPTFLDQLVYDRALLLSRTAARKELLDQATSPDECEKLYEESLWCLYALQDDLLQTDNPFMEEDRTTIATWIKRTKLRLVRCRVRMGMNDRERLKDARMDKNLDDVPREPAPWDVANLERRNSSSRPSSDSQRR</sequence>
<dbReference type="FunFam" id="3.30.200.20:FF:000042">
    <property type="entry name" value="Aurora kinase A"/>
    <property type="match status" value="1"/>
</dbReference>
<organism evidence="10 11">
    <name type="scientific">Hermanssonia centrifuga</name>
    <dbReference type="NCBI Taxonomy" id="98765"/>
    <lineage>
        <taxon>Eukaryota</taxon>
        <taxon>Fungi</taxon>
        <taxon>Dikarya</taxon>
        <taxon>Basidiomycota</taxon>
        <taxon>Agaricomycotina</taxon>
        <taxon>Agaricomycetes</taxon>
        <taxon>Polyporales</taxon>
        <taxon>Meruliaceae</taxon>
        <taxon>Hermanssonia</taxon>
    </lineage>
</organism>
<dbReference type="GO" id="GO:0061709">
    <property type="term" value="P:reticulophagy"/>
    <property type="evidence" value="ECO:0007669"/>
    <property type="project" value="TreeGrafter"/>
</dbReference>
<evidence type="ECO:0000256" key="6">
    <source>
        <dbReference type="ARBA" id="ARBA00030237"/>
    </source>
</evidence>
<dbReference type="GO" id="GO:0034045">
    <property type="term" value="C:phagophore assembly site membrane"/>
    <property type="evidence" value="ECO:0007669"/>
    <property type="project" value="TreeGrafter"/>
</dbReference>
<dbReference type="PROSITE" id="PS00108">
    <property type="entry name" value="PROTEIN_KINASE_ST"/>
    <property type="match status" value="1"/>
</dbReference>
<gene>
    <name evidence="10" type="ORF">PHLCEN_2v8976</name>
</gene>
<protein>
    <recommendedName>
        <fullName evidence="1">non-specific serine/threonine protein kinase</fullName>
        <ecNumber evidence="1">2.7.11.1</ecNumber>
    </recommendedName>
    <alternativeName>
        <fullName evidence="6">Autophagy-related protein 1</fullName>
    </alternativeName>
</protein>
<feature type="domain" description="Protein kinase" evidence="9">
    <location>
        <begin position="35"/>
        <end position="340"/>
    </location>
</feature>
<dbReference type="GO" id="GO:0005776">
    <property type="term" value="C:autophagosome"/>
    <property type="evidence" value="ECO:0007669"/>
    <property type="project" value="TreeGrafter"/>
</dbReference>
<dbReference type="InterPro" id="IPR011009">
    <property type="entry name" value="Kinase-like_dom_sf"/>
</dbReference>
<proteinExistence type="predicted"/>